<accession>A0A0B5CG32</accession>
<feature type="transmembrane region" description="Helical" evidence="8">
    <location>
        <begin position="23"/>
        <end position="43"/>
    </location>
</feature>
<dbReference type="RefSeq" id="WP_041961303.1">
    <property type="nucleotide sequence ID" value="NZ_CP007726.1"/>
</dbReference>
<evidence type="ECO:0000256" key="1">
    <source>
        <dbReference type="ARBA" id="ARBA00004651"/>
    </source>
</evidence>
<dbReference type="PANTHER" id="PTHR30003">
    <property type="entry name" value="L-LACTATE PERMEASE"/>
    <property type="match status" value="1"/>
</dbReference>
<evidence type="ECO:0000256" key="8">
    <source>
        <dbReference type="RuleBase" id="RU365092"/>
    </source>
</evidence>
<reference evidence="9 10" key="2">
    <citation type="journal article" date="2015" name="PLoS Genet.">
        <title>Common Cell Shape Evolution of Two Nasopharyngeal Pathogens.</title>
        <authorList>
            <person name="Veyrier F.J."/>
            <person name="Biais N."/>
            <person name="Morales P."/>
            <person name="Belkacem N."/>
            <person name="Guilhen C."/>
            <person name="Ranjeva S."/>
            <person name="Sismeiro O."/>
            <person name="Pehau-Arnaudet G."/>
            <person name="Rocha E.P."/>
            <person name="Werts C."/>
            <person name="Taha M.K."/>
            <person name="Boneca I.G."/>
        </authorList>
    </citation>
    <scope>NUCLEOTIDE SEQUENCE [LARGE SCALE GENOMIC DNA]</scope>
    <source>
        <strain evidence="9 10">ATCC 29315</strain>
    </source>
</reference>
<gene>
    <name evidence="9" type="ORF">NELON_03150</name>
</gene>
<feature type="transmembrane region" description="Helical" evidence="8">
    <location>
        <begin position="238"/>
        <end position="257"/>
    </location>
</feature>
<proteinExistence type="inferred from homology"/>
<keyword evidence="7 8" id="KW-0472">Membrane</keyword>
<feature type="transmembrane region" description="Helical" evidence="8">
    <location>
        <begin position="347"/>
        <end position="366"/>
    </location>
</feature>
<dbReference type="GO" id="GO:0015295">
    <property type="term" value="F:solute:proton symporter activity"/>
    <property type="evidence" value="ECO:0007669"/>
    <property type="project" value="TreeGrafter"/>
</dbReference>
<evidence type="ECO:0000256" key="5">
    <source>
        <dbReference type="ARBA" id="ARBA00022692"/>
    </source>
</evidence>
<dbReference type="InterPro" id="IPR003804">
    <property type="entry name" value="Lactate_perm"/>
</dbReference>
<dbReference type="GO" id="GO:0005886">
    <property type="term" value="C:plasma membrane"/>
    <property type="evidence" value="ECO:0007669"/>
    <property type="project" value="UniProtKB-SubCell"/>
</dbReference>
<feature type="transmembrane region" description="Helical" evidence="8">
    <location>
        <begin position="184"/>
        <end position="202"/>
    </location>
</feature>
<dbReference type="NCBIfam" id="TIGR00795">
    <property type="entry name" value="lctP"/>
    <property type="match status" value="1"/>
</dbReference>
<dbReference type="PATRIC" id="fig|546263.7.peg.662"/>
<feature type="transmembrane region" description="Helical" evidence="8">
    <location>
        <begin position="508"/>
        <end position="529"/>
    </location>
</feature>
<evidence type="ECO:0000256" key="2">
    <source>
        <dbReference type="ARBA" id="ARBA00010100"/>
    </source>
</evidence>
<comment type="similarity">
    <text evidence="2 8">Belongs to the lactate permease family.</text>
</comment>
<dbReference type="PANTHER" id="PTHR30003:SF0">
    <property type="entry name" value="GLYCOLATE PERMEASE GLCA-RELATED"/>
    <property type="match status" value="1"/>
</dbReference>
<dbReference type="AlphaFoldDB" id="A0A0B5CG32"/>
<feature type="transmembrane region" description="Helical" evidence="8">
    <location>
        <begin position="95"/>
        <end position="114"/>
    </location>
</feature>
<feature type="transmembrane region" description="Helical" evidence="8">
    <location>
        <begin position="387"/>
        <end position="405"/>
    </location>
</feature>
<dbReference type="HOGENOM" id="CLU_021628_4_1_4"/>
<keyword evidence="8" id="KW-0997">Cell inner membrane</keyword>
<dbReference type="Pfam" id="PF02652">
    <property type="entry name" value="Lactate_perm"/>
    <property type="match status" value="1"/>
</dbReference>
<dbReference type="EMBL" id="CP007726">
    <property type="protein sequence ID" value="AJE17972.1"/>
    <property type="molecule type" value="Genomic_DNA"/>
</dbReference>
<dbReference type="Proteomes" id="UP000031392">
    <property type="component" value="Chromosome"/>
</dbReference>
<evidence type="ECO:0000313" key="10">
    <source>
        <dbReference type="Proteomes" id="UP000031392"/>
    </source>
</evidence>
<feature type="transmembrane region" description="Helical" evidence="8">
    <location>
        <begin position="214"/>
        <end position="232"/>
    </location>
</feature>
<protein>
    <recommendedName>
        <fullName evidence="8">L-lactate permease</fullName>
    </recommendedName>
</protein>
<evidence type="ECO:0000256" key="7">
    <source>
        <dbReference type="ARBA" id="ARBA00023136"/>
    </source>
</evidence>
<feature type="transmembrane region" description="Helical" evidence="8">
    <location>
        <begin position="120"/>
        <end position="136"/>
    </location>
</feature>
<evidence type="ECO:0000256" key="4">
    <source>
        <dbReference type="ARBA" id="ARBA00022475"/>
    </source>
</evidence>
<keyword evidence="4" id="KW-1003">Cell membrane</keyword>
<name>A0A0B5CG32_NEIEG</name>
<dbReference type="KEGG" id="nel:NELON_03150"/>
<feature type="transmembrane region" description="Helical" evidence="8">
    <location>
        <begin position="425"/>
        <end position="445"/>
    </location>
</feature>
<dbReference type="GO" id="GO:0015129">
    <property type="term" value="F:lactate transmembrane transporter activity"/>
    <property type="evidence" value="ECO:0007669"/>
    <property type="project" value="UniProtKB-UniRule"/>
</dbReference>
<keyword evidence="10" id="KW-1185">Reference proteome</keyword>
<comment type="subcellular location">
    <subcellularLocation>
        <location evidence="8">Cell inner membrane</location>
        <topology evidence="8">Multi-pass membrane protein</topology>
    </subcellularLocation>
    <subcellularLocation>
        <location evidence="1">Cell membrane</location>
        <topology evidence="1">Multi-pass membrane protein</topology>
    </subcellularLocation>
</comment>
<evidence type="ECO:0000256" key="6">
    <source>
        <dbReference type="ARBA" id="ARBA00022989"/>
    </source>
</evidence>
<keyword evidence="6 8" id="KW-1133">Transmembrane helix</keyword>
<organism evidence="9 10">
    <name type="scientific">Neisseria elongata subsp. glycolytica ATCC 29315</name>
    <dbReference type="NCBI Taxonomy" id="546263"/>
    <lineage>
        <taxon>Bacteria</taxon>
        <taxon>Pseudomonadati</taxon>
        <taxon>Pseudomonadota</taxon>
        <taxon>Betaproteobacteria</taxon>
        <taxon>Neisseriales</taxon>
        <taxon>Neisseriaceae</taxon>
        <taxon>Neisseria</taxon>
    </lineage>
</organism>
<keyword evidence="3 8" id="KW-0813">Transport</keyword>
<keyword evidence="5 8" id="KW-0812">Transmembrane</keyword>
<evidence type="ECO:0000256" key="3">
    <source>
        <dbReference type="ARBA" id="ARBA00022448"/>
    </source>
</evidence>
<feature type="transmembrane region" description="Helical" evidence="8">
    <location>
        <begin position="143"/>
        <end position="164"/>
    </location>
</feature>
<evidence type="ECO:0000313" key="9">
    <source>
        <dbReference type="EMBL" id="AJE17972.1"/>
    </source>
</evidence>
<reference evidence="10" key="1">
    <citation type="submission" date="2014-05" db="EMBL/GenBank/DDBJ databases">
        <title>Complete Genome sequence of Neisseria elongata subsp. glycolytica.</title>
        <authorList>
            <person name="Veyrier F.J."/>
            <person name="Taha M.-K."/>
        </authorList>
    </citation>
    <scope>NUCLEOTIDE SEQUENCE [LARGE SCALE GENOMIC DNA]</scope>
    <source>
        <strain evidence="10">ATCC 29315</strain>
    </source>
</reference>
<sequence length="531" mass="57096">MPLFLSIFPIVLLIWLMVKKNSVPSYIALPVTAVLIYIIQMFYFNSPALALNANVAAGLVATLTPITVIFGAIMFNRMMETTGCIDVIRKWLANISPNPVAQLMIIGWSFAFMIEGASGFGTPAAIAAPILMSLGFNPLRVAIFTLVMNSVPVSFGAVGTPTWFGFGQLNLSHDEIMSIGKQTGIIHFVAGFIIPLIGLSFITSWQEIRKNIGFIYIAILSCTIPYVILAQVNEEFPSLVAGAIGLLVSVFAANHGIGLSKEYPKDPNAEKPSFGAVAKALAPLGMLIGMLVVTRIKQIGLKGLMTSTEPWFAFSLPGLSDITVTESLTIIFGNIFGSGVAEKYQTLYVPAWIPFVITVWICIVLYKTKFKDAWTFYAATFNQTKKPLLALMGALIMVKLMLVGGDNSMVKIIGREFASVAGQHWVYFSSYLGAIGAFFSGSNTVSNLTFGSIQQQIALDTGLSVTLILALQSVGGAMGNMVCINNIIAVCSVLDVKNSEGAIIKKTVVPMFLYGIIAALMAVLVIPLLPL</sequence>
<feature type="transmembrane region" description="Helical" evidence="8">
    <location>
        <begin position="55"/>
        <end position="75"/>
    </location>
</feature>
<feature type="transmembrane region" description="Helical" evidence="8">
    <location>
        <begin position="277"/>
        <end position="296"/>
    </location>
</feature>
<comment type="function">
    <text evidence="8">Uptake of L-lactate across the membrane. Can also transport D-lactate and glycolate.</text>
</comment>